<dbReference type="EMBL" id="FXYF01000003">
    <property type="protein sequence ID" value="SMX38329.1"/>
    <property type="molecule type" value="Genomic_DNA"/>
</dbReference>
<evidence type="ECO:0000313" key="4">
    <source>
        <dbReference type="Proteomes" id="UP000207598"/>
    </source>
</evidence>
<keyword evidence="2" id="KW-1133">Transmembrane helix</keyword>
<accession>A0A238K647</accession>
<evidence type="ECO:0000256" key="2">
    <source>
        <dbReference type="SAM" id="Phobius"/>
    </source>
</evidence>
<keyword evidence="2" id="KW-0812">Transmembrane</keyword>
<gene>
    <name evidence="3" type="ORF">MAA8898_01506</name>
</gene>
<organism evidence="3 4">
    <name type="scientific">Maliponia aquimaris</name>
    <dbReference type="NCBI Taxonomy" id="1673631"/>
    <lineage>
        <taxon>Bacteria</taxon>
        <taxon>Pseudomonadati</taxon>
        <taxon>Pseudomonadota</taxon>
        <taxon>Alphaproteobacteria</taxon>
        <taxon>Rhodobacterales</taxon>
        <taxon>Paracoccaceae</taxon>
        <taxon>Maliponia</taxon>
    </lineage>
</organism>
<dbReference type="AlphaFoldDB" id="A0A238K647"/>
<protein>
    <submittedName>
        <fullName evidence="3">Uncharacterized protein</fullName>
    </submittedName>
</protein>
<name>A0A238K647_9RHOB</name>
<dbReference type="RefSeq" id="WP_094020345.1">
    <property type="nucleotide sequence ID" value="NZ_FXYF01000003.1"/>
</dbReference>
<keyword evidence="2" id="KW-0472">Membrane</keyword>
<reference evidence="3 4" key="1">
    <citation type="submission" date="2017-05" db="EMBL/GenBank/DDBJ databases">
        <authorList>
            <person name="Song R."/>
            <person name="Chenine A.L."/>
            <person name="Ruprecht R.M."/>
        </authorList>
    </citation>
    <scope>NUCLEOTIDE SEQUENCE [LARGE SCALE GENOMIC DNA]</scope>
    <source>
        <strain evidence="3 4">CECT 8898</strain>
    </source>
</reference>
<feature type="compositionally biased region" description="Basic and acidic residues" evidence="1">
    <location>
        <begin position="1"/>
        <end position="20"/>
    </location>
</feature>
<dbReference type="Proteomes" id="UP000207598">
    <property type="component" value="Unassembled WGS sequence"/>
</dbReference>
<proteinExistence type="predicted"/>
<evidence type="ECO:0000313" key="3">
    <source>
        <dbReference type="EMBL" id="SMX38329.1"/>
    </source>
</evidence>
<sequence>MPEKPKQQDRSPRGRSKPIEDAADLARGANGLGDADDWAAQAEPAVHMMRAGVAGAMAMSLGAAAFTLESMARMMSLGGAQRPEADTGDDIEGIGGPAAPVRRTRTPPKDKK</sequence>
<feature type="transmembrane region" description="Helical" evidence="2">
    <location>
        <begin position="48"/>
        <end position="68"/>
    </location>
</feature>
<evidence type="ECO:0000256" key="1">
    <source>
        <dbReference type="SAM" id="MobiDB-lite"/>
    </source>
</evidence>
<feature type="region of interest" description="Disordered" evidence="1">
    <location>
        <begin position="78"/>
        <end position="112"/>
    </location>
</feature>
<feature type="region of interest" description="Disordered" evidence="1">
    <location>
        <begin position="1"/>
        <end position="21"/>
    </location>
</feature>
<keyword evidence="4" id="KW-1185">Reference proteome</keyword>